<dbReference type="EMBL" id="GL348719">
    <property type="protein sequence ID" value="EFH44375.1"/>
    <property type="molecule type" value="Genomic_DNA"/>
</dbReference>
<sequence>MQRFRKRKRRSSDRFLGAQLSNQTVTKTEEEMITTGGEGERENSDDGSDNFETFHFYSFLVFDT</sequence>
<dbReference type="Gramene" id="scaffold_702813.1">
    <property type="protein sequence ID" value="scaffold_702813.1"/>
    <property type="gene ID" value="scaffold_702813.1"/>
</dbReference>
<dbReference type="HOGENOM" id="CLU_2870647_0_0_1"/>
<evidence type="ECO:0000313" key="2">
    <source>
        <dbReference type="EMBL" id="EFH44375.1"/>
    </source>
</evidence>
<gene>
    <name evidence="2" type="ORF">ARALYDRAFT_915071</name>
</gene>
<protein>
    <submittedName>
        <fullName evidence="2">Predicted protein</fullName>
    </submittedName>
</protein>
<evidence type="ECO:0000256" key="1">
    <source>
        <dbReference type="SAM" id="MobiDB-lite"/>
    </source>
</evidence>
<keyword evidence="3" id="KW-1185">Reference proteome</keyword>
<reference evidence="3" key="1">
    <citation type="journal article" date="2011" name="Nat. Genet.">
        <title>The Arabidopsis lyrata genome sequence and the basis of rapid genome size change.</title>
        <authorList>
            <person name="Hu T.T."/>
            <person name="Pattyn P."/>
            <person name="Bakker E.G."/>
            <person name="Cao J."/>
            <person name="Cheng J.-F."/>
            <person name="Clark R.M."/>
            <person name="Fahlgren N."/>
            <person name="Fawcett J.A."/>
            <person name="Grimwood J."/>
            <person name="Gundlach H."/>
            <person name="Haberer G."/>
            <person name="Hollister J.D."/>
            <person name="Ossowski S."/>
            <person name="Ottilar R.P."/>
            <person name="Salamov A.A."/>
            <person name="Schneeberger K."/>
            <person name="Spannagl M."/>
            <person name="Wang X."/>
            <person name="Yang L."/>
            <person name="Nasrallah M.E."/>
            <person name="Bergelson J."/>
            <person name="Carrington J.C."/>
            <person name="Gaut B.S."/>
            <person name="Schmutz J."/>
            <person name="Mayer K.F.X."/>
            <person name="Van de Peer Y."/>
            <person name="Grigoriev I.V."/>
            <person name="Nordborg M."/>
            <person name="Weigel D."/>
            <person name="Guo Y.-L."/>
        </authorList>
    </citation>
    <scope>NUCLEOTIDE SEQUENCE [LARGE SCALE GENOMIC DNA]</scope>
    <source>
        <strain evidence="3">cv. MN47</strain>
    </source>
</reference>
<dbReference type="AlphaFoldDB" id="D7M9S3"/>
<name>D7M9S3_ARALL</name>
<dbReference type="Proteomes" id="UP000008694">
    <property type="component" value="Unassembled WGS sequence"/>
</dbReference>
<feature type="compositionally biased region" description="Basic residues" evidence="1">
    <location>
        <begin position="1"/>
        <end position="11"/>
    </location>
</feature>
<proteinExistence type="predicted"/>
<accession>D7M9S3</accession>
<feature type="region of interest" description="Disordered" evidence="1">
    <location>
        <begin position="1"/>
        <end position="50"/>
    </location>
</feature>
<evidence type="ECO:0000313" key="3">
    <source>
        <dbReference type="Proteomes" id="UP000008694"/>
    </source>
</evidence>
<organism evidence="3">
    <name type="scientific">Arabidopsis lyrata subsp. lyrata</name>
    <name type="common">Lyre-leaved rock-cress</name>
    <dbReference type="NCBI Taxonomy" id="81972"/>
    <lineage>
        <taxon>Eukaryota</taxon>
        <taxon>Viridiplantae</taxon>
        <taxon>Streptophyta</taxon>
        <taxon>Embryophyta</taxon>
        <taxon>Tracheophyta</taxon>
        <taxon>Spermatophyta</taxon>
        <taxon>Magnoliopsida</taxon>
        <taxon>eudicotyledons</taxon>
        <taxon>Gunneridae</taxon>
        <taxon>Pentapetalae</taxon>
        <taxon>rosids</taxon>
        <taxon>malvids</taxon>
        <taxon>Brassicales</taxon>
        <taxon>Brassicaceae</taxon>
        <taxon>Camelineae</taxon>
        <taxon>Arabidopsis</taxon>
    </lineage>
</organism>